<dbReference type="SUPFAM" id="SSF56801">
    <property type="entry name" value="Acetyl-CoA synthetase-like"/>
    <property type="match status" value="1"/>
</dbReference>
<gene>
    <name evidence="5" type="primary">menE</name>
    <name evidence="8" type="ORF">FC89_GL002183</name>
</gene>
<keyword evidence="2 5" id="KW-0436">Ligase</keyword>
<reference evidence="8 9" key="1">
    <citation type="journal article" date="2015" name="Genome Announc.">
        <title>Expanding the biotechnology potential of lactobacilli through comparative genomics of 213 strains and associated genera.</title>
        <authorList>
            <person name="Sun Z."/>
            <person name="Harris H.M."/>
            <person name="McCann A."/>
            <person name="Guo C."/>
            <person name="Argimon S."/>
            <person name="Zhang W."/>
            <person name="Yang X."/>
            <person name="Jeffery I.B."/>
            <person name="Cooney J.C."/>
            <person name="Kagawa T.F."/>
            <person name="Liu W."/>
            <person name="Song Y."/>
            <person name="Salvetti E."/>
            <person name="Wrobel A."/>
            <person name="Rasinkangas P."/>
            <person name="Parkhill J."/>
            <person name="Rea M.C."/>
            <person name="O'Sullivan O."/>
            <person name="Ritari J."/>
            <person name="Douillard F.P."/>
            <person name="Paul Ross R."/>
            <person name="Yang R."/>
            <person name="Briner A.E."/>
            <person name="Felis G.E."/>
            <person name="de Vos W.M."/>
            <person name="Barrangou R."/>
            <person name="Klaenhammer T.R."/>
            <person name="Caufield P.W."/>
            <person name="Cui Y."/>
            <person name="Zhang H."/>
            <person name="O'Toole P.W."/>
        </authorList>
    </citation>
    <scope>NUCLEOTIDE SEQUENCE [LARGE SCALE GENOMIC DNA]</scope>
    <source>
        <strain evidence="8 9">DSM 18630</strain>
    </source>
</reference>
<dbReference type="Gene3D" id="3.30.300.30">
    <property type="match status" value="1"/>
</dbReference>
<dbReference type="NCBIfam" id="TIGR01923">
    <property type="entry name" value="menE"/>
    <property type="match status" value="1"/>
</dbReference>
<dbReference type="InterPro" id="IPR010192">
    <property type="entry name" value="MenE"/>
</dbReference>
<dbReference type="HAMAP" id="MF_00731">
    <property type="entry name" value="MenE"/>
    <property type="match status" value="1"/>
</dbReference>
<protein>
    <recommendedName>
        <fullName evidence="5">2-succinylbenzoate--CoA ligase</fullName>
        <ecNumber evidence="5">6.2.1.26</ecNumber>
    </recommendedName>
    <alternativeName>
        <fullName evidence="5">o-succinylbenzoyl-CoA synthetase</fullName>
        <shortName evidence="5">OSB-CoA synthetase</shortName>
    </alternativeName>
</protein>
<comment type="catalytic activity">
    <reaction evidence="5">
        <text>2-succinylbenzoate + ATP + CoA = 2-succinylbenzoyl-CoA + AMP + diphosphate</text>
        <dbReference type="Rhea" id="RHEA:17009"/>
        <dbReference type="ChEBI" id="CHEBI:18325"/>
        <dbReference type="ChEBI" id="CHEBI:30616"/>
        <dbReference type="ChEBI" id="CHEBI:33019"/>
        <dbReference type="ChEBI" id="CHEBI:57287"/>
        <dbReference type="ChEBI" id="CHEBI:57364"/>
        <dbReference type="ChEBI" id="CHEBI:456215"/>
        <dbReference type="EC" id="6.2.1.26"/>
    </reaction>
</comment>
<comment type="function">
    <text evidence="5">Converts 2-succinylbenzoate (OSB) to 2-succinylbenzoyl-CoA (OSB-CoA).</text>
</comment>
<dbReference type="GO" id="GO:0005524">
    <property type="term" value="F:ATP binding"/>
    <property type="evidence" value="ECO:0007669"/>
    <property type="project" value="UniProtKB-KW"/>
</dbReference>
<dbReference type="GO" id="GO:0009234">
    <property type="term" value="P:menaquinone biosynthetic process"/>
    <property type="evidence" value="ECO:0007669"/>
    <property type="project" value="UniProtKB-UniRule"/>
</dbReference>
<keyword evidence="4 5" id="KW-0067">ATP-binding</keyword>
<evidence type="ECO:0000256" key="3">
    <source>
        <dbReference type="ARBA" id="ARBA00022741"/>
    </source>
</evidence>
<dbReference type="PANTHER" id="PTHR43201">
    <property type="entry name" value="ACYL-COA SYNTHETASE"/>
    <property type="match status" value="1"/>
</dbReference>
<feature type="domain" description="AMP-binding enzyme C-terminal" evidence="7">
    <location>
        <begin position="396"/>
        <end position="469"/>
    </location>
</feature>
<comment type="pathway">
    <text evidence="5">Quinol/quinone metabolism; menaquinone biosynthesis.</text>
</comment>
<evidence type="ECO:0000313" key="8">
    <source>
        <dbReference type="EMBL" id="KRM04501.1"/>
    </source>
</evidence>
<evidence type="ECO:0000259" key="6">
    <source>
        <dbReference type="Pfam" id="PF00501"/>
    </source>
</evidence>
<dbReference type="Gene3D" id="3.40.50.12780">
    <property type="entry name" value="N-terminal domain of ligase-like"/>
    <property type="match status" value="1"/>
</dbReference>
<dbReference type="AlphaFoldDB" id="A0A0R1VGT5"/>
<dbReference type="UniPathway" id="UPA01057">
    <property type="reaction ID" value="UER00166"/>
</dbReference>
<comment type="caution">
    <text evidence="8">The sequence shown here is derived from an EMBL/GenBank/DDBJ whole genome shotgun (WGS) entry which is preliminary data.</text>
</comment>
<dbReference type="EC" id="6.2.1.26" evidence="5"/>
<dbReference type="RefSeq" id="WP_057872548.1">
    <property type="nucleotide sequence ID" value="NZ_AZGB01000027.1"/>
</dbReference>
<evidence type="ECO:0000313" key="9">
    <source>
        <dbReference type="Proteomes" id="UP000051451"/>
    </source>
</evidence>
<dbReference type="EMBL" id="AZGB01000027">
    <property type="protein sequence ID" value="KRM04501.1"/>
    <property type="molecule type" value="Genomic_DNA"/>
</dbReference>
<sequence length="485" mass="53567">MQNWLLKQAQINPDKTALIFAKQRWTFQQLAAEVLQTAGQIVNVAGKLPEQTRVAVLLKNNAAGYRVILALQQLGWVPLLLNWRLSNAELERQISAGQPQALIVDDSLDSLADQLQLTTTLSPIFVSRLAAEKGVSIKPIADFSADKVASIMYTSGTTGKPHGVKQTFQNHFYSAVGSAFNLGLDPAELWLCALPIFHISGLSIMMRSLIYGMGVLLVPHFSAKTTTQLLQKYPVTLMSVVPQMLQQLLAIYPANGYQRSFRGFLLGGGPIAAATLATCQQKGLPVVQSYGMTETCSQVIALNFTDATQHLGSVGKPLFPMQVRLAEQPIGEIQLKGPNLAVGYLDDTAGFLAKMTADGWFRTGDLGRYDQAGFLYICGRQDEMLISGGENVFPQEIENVYQQFSAIKEIAVIGITDRKWGQVPCAFYVSQESLTPQQLIDFGRQRLAHYKVPQKFIQLAELPRTASHKISRVKLRELYLRNYSD</sequence>
<evidence type="ECO:0000256" key="5">
    <source>
        <dbReference type="HAMAP-Rule" id="MF_00731"/>
    </source>
</evidence>
<dbReference type="PANTHER" id="PTHR43201:SF5">
    <property type="entry name" value="MEDIUM-CHAIN ACYL-COA LIGASE ACSF2, MITOCHONDRIAL"/>
    <property type="match status" value="1"/>
</dbReference>
<feature type="domain" description="AMP-dependent synthetase/ligase" evidence="6">
    <location>
        <begin position="7"/>
        <end position="345"/>
    </location>
</feature>
<dbReference type="InterPro" id="IPR045851">
    <property type="entry name" value="AMP-bd_C_sf"/>
</dbReference>
<dbReference type="InterPro" id="IPR000873">
    <property type="entry name" value="AMP-dep_synth/lig_dom"/>
</dbReference>
<comment type="similarity">
    <text evidence="5">Belongs to the ATP-dependent AMP-binding enzyme family. MenE subfamily.</text>
</comment>
<dbReference type="Proteomes" id="UP000051451">
    <property type="component" value="Unassembled WGS sequence"/>
</dbReference>
<keyword evidence="1 5" id="KW-0474">Menaquinone biosynthesis</keyword>
<keyword evidence="9" id="KW-1185">Reference proteome</keyword>
<evidence type="ECO:0000256" key="4">
    <source>
        <dbReference type="ARBA" id="ARBA00022840"/>
    </source>
</evidence>
<keyword evidence="3 5" id="KW-0547">Nucleotide-binding</keyword>
<proteinExistence type="inferred from homology"/>
<dbReference type="UniPathway" id="UPA00079"/>
<dbReference type="GO" id="GO:0008756">
    <property type="term" value="F:o-succinylbenzoate-CoA ligase activity"/>
    <property type="evidence" value="ECO:0007669"/>
    <property type="project" value="UniProtKB-UniRule"/>
</dbReference>
<dbReference type="PATRIC" id="fig|1423750.3.peg.2224"/>
<dbReference type="InterPro" id="IPR042099">
    <property type="entry name" value="ANL_N_sf"/>
</dbReference>
<evidence type="ECO:0000259" key="7">
    <source>
        <dbReference type="Pfam" id="PF13193"/>
    </source>
</evidence>
<comment type="pathway">
    <text evidence="5">Quinol/quinone metabolism; 1,4-dihydroxy-2-naphthoate biosynthesis; 1,4-dihydroxy-2-naphthoate from chorismate: step 5/7.</text>
</comment>
<dbReference type="Pfam" id="PF13193">
    <property type="entry name" value="AMP-binding_C"/>
    <property type="match status" value="1"/>
</dbReference>
<dbReference type="STRING" id="1423750.FC89_GL002183"/>
<organism evidence="8 9">
    <name type="scientific">Liquorilactobacillus ghanensis DSM 18630</name>
    <dbReference type="NCBI Taxonomy" id="1423750"/>
    <lineage>
        <taxon>Bacteria</taxon>
        <taxon>Bacillati</taxon>
        <taxon>Bacillota</taxon>
        <taxon>Bacilli</taxon>
        <taxon>Lactobacillales</taxon>
        <taxon>Lactobacillaceae</taxon>
        <taxon>Liquorilactobacillus</taxon>
    </lineage>
</organism>
<dbReference type="Pfam" id="PF00501">
    <property type="entry name" value="AMP-binding"/>
    <property type="match status" value="1"/>
</dbReference>
<name>A0A0R1VGT5_9LACO</name>
<evidence type="ECO:0000256" key="1">
    <source>
        <dbReference type="ARBA" id="ARBA00022428"/>
    </source>
</evidence>
<dbReference type="NCBIfam" id="NF002966">
    <property type="entry name" value="PRK03640.1"/>
    <property type="match status" value="1"/>
</dbReference>
<accession>A0A0R1VGT5</accession>
<evidence type="ECO:0000256" key="2">
    <source>
        <dbReference type="ARBA" id="ARBA00022598"/>
    </source>
</evidence>
<dbReference type="GO" id="GO:0006631">
    <property type="term" value="P:fatty acid metabolic process"/>
    <property type="evidence" value="ECO:0007669"/>
    <property type="project" value="TreeGrafter"/>
</dbReference>
<dbReference type="GO" id="GO:0031956">
    <property type="term" value="F:medium-chain fatty acid-CoA ligase activity"/>
    <property type="evidence" value="ECO:0007669"/>
    <property type="project" value="TreeGrafter"/>
</dbReference>
<dbReference type="OrthoDB" id="9762242at2"/>
<dbReference type="GeneID" id="98319849"/>
<dbReference type="InterPro" id="IPR025110">
    <property type="entry name" value="AMP-bd_C"/>
</dbReference>